<dbReference type="PANTHER" id="PTHR42855:SF2">
    <property type="entry name" value="DRUG RESISTANCE ABC TRANSPORTER,ATP-BINDING PROTEIN"/>
    <property type="match status" value="1"/>
</dbReference>
<feature type="compositionally biased region" description="Basic and acidic residues" evidence="3">
    <location>
        <begin position="273"/>
        <end position="297"/>
    </location>
</feature>
<dbReference type="PROSITE" id="PS00211">
    <property type="entry name" value="ABC_TRANSPORTER_1"/>
    <property type="match status" value="2"/>
</dbReference>
<evidence type="ECO:0000256" key="2">
    <source>
        <dbReference type="ARBA" id="ARBA00022840"/>
    </source>
</evidence>
<reference evidence="5 6" key="1">
    <citation type="submission" date="2019-12" db="EMBL/GenBank/DDBJ databases">
        <title>Corynebacterium sp. nov., isolated from feces of the Anser Albifrons in China.</title>
        <authorList>
            <person name="Liu Q."/>
        </authorList>
    </citation>
    <scope>NUCLEOTIDE SEQUENCE [LARGE SCALE GENOMIC DNA]</scope>
    <source>
        <strain evidence="5 6">4H37-19</strain>
    </source>
</reference>
<dbReference type="AlphaFoldDB" id="A0A7H0SPS1"/>
<dbReference type="GO" id="GO:0016887">
    <property type="term" value="F:ATP hydrolysis activity"/>
    <property type="evidence" value="ECO:0007669"/>
    <property type="project" value="InterPro"/>
</dbReference>
<dbReference type="EMBL" id="CP046884">
    <property type="protein sequence ID" value="QNQ90546.1"/>
    <property type="molecule type" value="Genomic_DNA"/>
</dbReference>
<dbReference type="InterPro" id="IPR051309">
    <property type="entry name" value="ABCF_ATPase"/>
</dbReference>
<evidence type="ECO:0000259" key="4">
    <source>
        <dbReference type="PROSITE" id="PS50893"/>
    </source>
</evidence>
<evidence type="ECO:0000313" key="5">
    <source>
        <dbReference type="EMBL" id="QNQ90546.1"/>
    </source>
</evidence>
<dbReference type="InterPro" id="IPR017871">
    <property type="entry name" value="ABC_transporter-like_CS"/>
</dbReference>
<keyword evidence="6" id="KW-1185">Reference proteome</keyword>
<protein>
    <submittedName>
        <fullName evidence="5">ATP-binding cassette domain-containing protein</fullName>
    </submittedName>
</protein>
<gene>
    <name evidence="5" type="ORF">GP475_07765</name>
</gene>
<dbReference type="PROSITE" id="PS50893">
    <property type="entry name" value="ABC_TRANSPORTER_2"/>
    <property type="match status" value="2"/>
</dbReference>
<dbReference type="Proteomes" id="UP000516320">
    <property type="component" value="Chromosome"/>
</dbReference>
<name>A0A7H0SPS1_9CORY</name>
<dbReference type="KEGG" id="cpoy:GP475_07765"/>
<keyword evidence="1" id="KW-0547">Nucleotide-binding</keyword>
<feature type="region of interest" description="Disordered" evidence="3">
    <location>
        <begin position="268"/>
        <end position="297"/>
    </location>
</feature>
<dbReference type="Gene3D" id="3.40.50.300">
    <property type="entry name" value="P-loop containing nucleotide triphosphate hydrolases"/>
    <property type="match status" value="3"/>
</dbReference>
<feature type="domain" description="ABC transporter" evidence="4">
    <location>
        <begin position="341"/>
        <end position="544"/>
    </location>
</feature>
<dbReference type="CDD" id="cd03221">
    <property type="entry name" value="ABCF_EF-3"/>
    <property type="match status" value="2"/>
</dbReference>
<sequence length="544" mass="59635">MPSPLHINIDGVSFSYPTHRVLTDISFSVSAGKVTGLIGENGAGKSTLLKIISGTLTPDAGVIYTPPITGFIAQEISLPPEAPAADVIEEAVAELRAIESRIEDLSGKLDNPAAAEAFDRALAQAEESGLWDLDARIATVLSGLGLAEVSLHTPLREMSGGQRRRFALASLVLRPTDALVLDEPTNHLDDAGVDFLIGELNAYSGPVLVASHDRYFLDQVAQSLVDLDPALSPEGGDGLPIHQGTSFSGSFSHYLKAREDARHRWQERYNSQKQEKERLESRARQQESDIFHHNTSKSETKSAKKFFADRAARTQAHRVKSALNRLDVLERQAVPPPPQPLRFQGIPDTPITAVGEPIVWTRGLGVDQRLEPLSMKVQPGEQLLILGPNGAGKSTLLSVIDGKLPPDRGEIRIPEDIRIGRLNQDDYWPNLAKTPLDIVGPIIIELGLLSEAQATMPLHDLSLGQRRRVSLAQLLAQPPDLLLLDEPTNHLSLALAEELEHALDSYQGTVVLATHDRWIRKRWLEHPRARILQLEPINASLRQP</sequence>
<accession>A0A7H0SPS1</accession>
<dbReference type="GO" id="GO:0005524">
    <property type="term" value="F:ATP binding"/>
    <property type="evidence" value="ECO:0007669"/>
    <property type="project" value="UniProtKB-KW"/>
</dbReference>
<dbReference type="FunFam" id="3.40.50.300:FF:000011">
    <property type="entry name" value="Putative ABC transporter ATP-binding component"/>
    <property type="match status" value="1"/>
</dbReference>
<evidence type="ECO:0000256" key="1">
    <source>
        <dbReference type="ARBA" id="ARBA00022741"/>
    </source>
</evidence>
<dbReference type="InterPro" id="IPR027417">
    <property type="entry name" value="P-loop_NTPase"/>
</dbReference>
<dbReference type="PANTHER" id="PTHR42855">
    <property type="entry name" value="ABC TRANSPORTER ATP-BINDING SUBUNIT"/>
    <property type="match status" value="1"/>
</dbReference>
<dbReference type="SMART" id="SM00382">
    <property type="entry name" value="AAA"/>
    <property type="match status" value="2"/>
</dbReference>
<feature type="domain" description="ABC transporter" evidence="4">
    <location>
        <begin position="7"/>
        <end position="254"/>
    </location>
</feature>
<dbReference type="Pfam" id="PF00005">
    <property type="entry name" value="ABC_tran"/>
    <property type="match status" value="2"/>
</dbReference>
<dbReference type="InterPro" id="IPR003593">
    <property type="entry name" value="AAA+_ATPase"/>
</dbReference>
<keyword evidence="2 5" id="KW-0067">ATP-binding</keyword>
<evidence type="ECO:0000313" key="6">
    <source>
        <dbReference type="Proteomes" id="UP000516320"/>
    </source>
</evidence>
<dbReference type="SUPFAM" id="SSF52540">
    <property type="entry name" value="P-loop containing nucleoside triphosphate hydrolases"/>
    <property type="match status" value="2"/>
</dbReference>
<evidence type="ECO:0000256" key="3">
    <source>
        <dbReference type="SAM" id="MobiDB-lite"/>
    </source>
</evidence>
<proteinExistence type="predicted"/>
<organism evidence="5 6">
    <name type="scientific">Corynebacterium poyangense</name>
    <dbReference type="NCBI Taxonomy" id="2684405"/>
    <lineage>
        <taxon>Bacteria</taxon>
        <taxon>Bacillati</taxon>
        <taxon>Actinomycetota</taxon>
        <taxon>Actinomycetes</taxon>
        <taxon>Mycobacteriales</taxon>
        <taxon>Corynebacteriaceae</taxon>
        <taxon>Corynebacterium</taxon>
    </lineage>
</organism>
<dbReference type="RefSeq" id="WP_187973860.1">
    <property type="nucleotide sequence ID" value="NZ_CP046884.1"/>
</dbReference>
<dbReference type="InterPro" id="IPR003439">
    <property type="entry name" value="ABC_transporter-like_ATP-bd"/>
</dbReference>